<evidence type="ECO:0000259" key="2">
    <source>
        <dbReference type="Pfam" id="PF11716"/>
    </source>
</evidence>
<dbReference type="NCBIfam" id="TIGR03083">
    <property type="entry name" value="maleylpyruvate isomerase family mycothiol-dependent enzyme"/>
    <property type="match status" value="1"/>
</dbReference>
<dbReference type="InterPro" id="IPR017517">
    <property type="entry name" value="Maleyloyr_isom"/>
</dbReference>
<evidence type="ECO:0000313" key="3">
    <source>
        <dbReference type="EMBL" id="MBC9711897.1"/>
    </source>
</evidence>
<dbReference type="Pfam" id="PF11716">
    <property type="entry name" value="MDMPI_N"/>
    <property type="match status" value="1"/>
</dbReference>
<dbReference type="InterPro" id="IPR034660">
    <property type="entry name" value="DinB/YfiT-like"/>
</dbReference>
<organism evidence="3 4">
    <name type="scientific">Streptomyces polyasparticus</name>
    <dbReference type="NCBI Taxonomy" id="2767826"/>
    <lineage>
        <taxon>Bacteria</taxon>
        <taxon>Bacillati</taxon>
        <taxon>Actinomycetota</taxon>
        <taxon>Actinomycetes</taxon>
        <taxon>Kitasatosporales</taxon>
        <taxon>Streptomycetaceae</taxon>
        <taxon>Streptomyces</taxon>
    </lineage>
</organism>
<sequence>MPYLRAAEILRRVGDEFPARARSPLQRDRHNTPRQDRGALMPHIDFTAQTRLVARIAEQVTDEQLGLSTPCPELPVRNLLGHLVGLTEAFRDAARKDLGPTTDTSPEATVPDIGPGWRDELSKNLESLAGAWRAPDAWEGFTRAGGVDLPAEVAGMVAMNELVVHGWDLARATGQAYAPDEASLEVSRALLTPSPPSEDASATEEPEVAESLFGPPVPVPGTAPLLDRVIGLSGRDPGWAAPGR</sequence>
<dbReference type="NCBIfam" id="TIGR03086">
    <property type="entry name" value="TIGR03086 family metal-binding protein"/>
    <property type="match status" value="1"/>
</dbReference>
<dbReference type="Gene3D" id="1.20.120.450">
    <property type="entry name" value="dinb family like domain"/>
    <property type="match status" value="1"/>
</dbReference>
<dbReference type="InterPro" id="IPR017520">
    <property type="entry name" value="CHP03086"/>
</dbReference>
<protein>
    <submittedName>
        <fullName evidence="3">TIGR03086 family protein</fullName>
    </submittedName>
</protein>
<keyword evidence="4" id="KW-1185">Reference proteome</keyword>
<evidence type="ECO:0000256" key="1">
    <source>
        <dbReference type="SAM" id="MobiDB-lite"/>
    </source>
</evidence>
<feature type="region of interest" description="Disordered" evidence="1">
    <location>
        <begin position="191"/>
        <end position="222"/>
    </location>
</feature>
<proteinExistence type="predicted"/>
<dbReference type="InterPro" id="IPR024344">
    <property type="entry name" value="MDMPI_metal-binding"/>
</dbReference>
<feature type="region of interest" description="Disordered" evidence="1">
    <location>
        <begin position="97"/>
        <end position="116"/>
    </location>
</feature>
<feature type="domain" description="Mycothiol-dependent maleylpyruvate isomerase metal-binding" evidence="2">
    <location>
        <begin position="47"/>
        <end position="170"/>
    </location>
</feature>
<reference evidence="3 4" key="1">
    <citation type="submission" date="2020-08" db="EMBL/GenBank/DDBJ databases">
        <title>Genemic of Streptomyces polyaspartic.</title>
        <authorList>
            <person name="Liu W."/>
        </authorList>
    </citation>
    <scope>NUCLEOTIDE SEQUENCE [LARGE SCALE GENOMIC DNA]</scope>
    <source>
        <strain evidence="3 4">TRM66268-LWL</strain>
    </source>
</reference>
<comment type="caution">
    <text evidence="3">The sequence shown here is derived from an EMBL/GenBank/DDBJ whole genome shotgun (WGS) entry which is preliminary data.</text>
</comment>
<dbReference type="SUPFAM" id="SSF109854">
    <property type="entry name" value="DinB/YfiT-like putative metalloenzymes"/>
    <property type="match status" value="1"/>
</dbReference>
<dbReference type="EMBL" id="JACTVJ010000004">
    <property type="protein sequence ID" value="MBC9711897.1"/>
    <property type="molecule type" value="Genomic_DNA"/>
</dbReference>
<dbReference type="Proteomes" id="UP000642284">
    <property type="component" value="Unassembled WGS sequence"/>
</dbReference>
<evidence type="ECO:0000313" key="4">
    <source>
        <dbReference type="Proteomes" id="UP000642284"/>
    </source>
</evidence>
<gene>
    <name evidence="3" type="ORF">H9Y04_04845</name>
</gene>
<name>A0ABR7SBA8_9ACTN</name>
<accession>A0ABR7SBA8</accession>